<keyword evidence="5" id="KW-0378">Hydrolase</keyword>
<dbReference type="InterPro" id="IPR025733">
    <property type="entry name" value="PAPs_C"/>
</dbReference>
<dbReference type="EC" id="3.1.3.2" evidence="5"/>
<dbReference type="InterPro" id="IPR040974">
    <property type="entry name" value="Fn3_PAP"/>
</dbReference>
<feature type="domain" description="Calcineurin-like phosphoesterase" evidence="6">
    <location>
        <begin position="228"/>
        <end position="333"/>
    </location>
</feature>
<evidence type="ECO:0000259" key="7">
    <source>
        <dbReference type="Pfam" id="PF07258"/>
    </source>
</evidence>
<evidence type="ECO:0000313" key="11">
    <source>
        <dbReference type="Proteomes" id="UP001141806"/>
    </source>
</evidence>
<dbReference type="InterPro" id="IPR029052">
    <property type="entry name" value="Metallo-depent_PP-like"/>
</dbReference>
<dbReference type="Pfam" id="PF14008">
    <property type="entry name" value="Metallophos_C"/>
    <property type="match status" value="1"/>
</dbReference>
<evidence type="ECO:0000256" key="5">
    <source>
        <dbReference type="RuleBase" id="RU361203"/>
    </source>
</evidence>
<dbReference type="SUPFAM" id="SSF56300">
    <property type="entry name" value="Metallo-dependent phosphatases"/>
    <property type="match status" value="1"/>
</dbReference>
<keyword evidence="4" id="KW-0325">Glycoprotein</keyword>
<dbReference type="InterPro" id="IPR004843">
    <property type="entry name" value="Calcineurin-like_PHP"/>
</dbReference>
<accession>A0A9Q0GZL7</accession>
<evidence type="ECO:0000259" key="8">
    <source>
        <dbReference type="Pfam" id="PF14008"/>
    </source>
</evidence>
<dbReference type="InterPro" id="IPR041792">
    <property type="entry name" value="MPP_PAP"/>
</dbReference>
<evidence type="ECO:0000256" key="3">
    <source>
        <dbReference type="ARBA" id="ARBA00022729"/>
    </source>
</evidence>
<dbReference type="InterPro" id="IPR017920">
    <property type="entry name" value="COMM"/>
</dbReference>
<dbReference type="InterPro" id="IPR008963">
    <property type="entry name" value="Purple_acid_Pase-like_N"/>
</dbReference>
<dbReference type="Pfam" id="PF07258">
    <property type="entry name" value="COMM_domain"/>
    <property type="match status" value="1"/>
</dbReference>
<evidence type="ECO:0000256" key="4">
    <source>
        <dbReference type="ARBA" id="ARBA00023180"/>
    </source>
</evidence>
<comment type="caution">
    <text evidence="10">The sequence shown here is derived from an EMBL/GenBank/DDBJ whole genome shotgun (WGS) entry which is preliminary data.</text>
</comment>
<dbReference type="CDD" id="cd00839">
    <property type="entry name" value="MPP_PAPs"/>
    <property type="match status" value="1"/>
</dbReference>
<dbReference type="PANTHER" id="PTHR45778">
    <property type="entry name" value="PURPLE ACID PHOSPHATASE-RELATED"/>
    <property type="match status" value="1"/>
</dbReference>
<evidence type="ECO:0000313" key="10">
    <source>
        <dbReference type="EMBL" id="KAJ4954504.1"/>
    </source>
</evidence>
<dbReference type="EMBL" id="JAMYWD010000011">
    <property type="protein sequence ID" value="KAJ4954504.1"/>
    <property type="molecule type" value="Genomic_DNA"/>
</dbReference>
<evidence type="ECO:0000256" key="2">
    <source>
        <dbReference type="ARBA" id="ARBA00011738"/>
    </source>
</evidence>
<dbReference type="AlphaFoldDB" id="A0A9Q0GZL7"/>
<gene>
    <name evidence="10" type="ORF">NE237_011287</name>
</gene>
<sequence length="600" mass="67217">MIHLGIPVKVLGLVAQSFRLKDFGNSSVLKMVSLLKPMGEDTQWVTLEIASPEPSENDWVGVFSPAKFNSSTCSPGASDEEDQTPYICSAPIKYKYANESSKNYTNTGKASFGFQLINQQADFSFPKLIAVSNSISFSNPKAPVYPRLAQGKSWNEMTVTWTSGYNINEAVPFVEWGLEGESQVRSPAGTLTFQQNSMCGAPARTVGWRDPGFIHTSFLKDLWPNSVGNHERDWPGTGSFYDTTDSGGECGVYSVDYGMFHFCIADTEHDWQEGSEQYKFIESCLASVDRKKQPWLIFAAHRSFEEPMGRESLQKLWQKYKVDMGFYGHVHNYERSCPIYQNQCVNNEKSHYSGTVNGTIHVIVGGGGSHLSTFSEVQTQWSVYRDYDFGFVKLTAFNHSSLLFEYKKSSDAKVYDSFTISRDYRDVLACVHDGLELSPDGYLPRLKAMTWNMANQNAELTDPVAVINLKLQDDTHSLSGESDVKFQLAKDVLDTMLRSMYYIRDQLSDMRDGSDGHVQPQETIKVHLSVGPFMKLAFEVSVAAQTLSAIVIMLILEPQTLQINGDRMGMTMEVAVSYISSQIHSSLLPWLASSINAWHI</sequence>
<dbReference type="Gene3D" id="3.60.21.10">
    <property type="match status" value="1"/>
</dbReference>
<dbReference type="OrthoDB" id="45007at2759"/>
<dbReference type="Pfam" id="PF00149">
    <property type="entry name" value="Metallophos"/>
    <property type="match status" value="1"/>
</dbReference>
<dbReference type="GO" id="GO:0003993">
    <property type="term" value="F:acid phosphatase activity"/>
    <property type="evidence" value="ECO:0007669"/>
    <property type="project" value="UniProtKB-EC"/>
</dbReference>
<feature type="domain" description="COMM" evidence="7">
    <location>
        <begin position="443"/>
        <end position="502"/>
    </location>
</feature>
<organism evidence="10 11">
    <name type="scientific">Protea cynaroides</name>
    <dbReference type="NCBI Taxonomy" id="273540"/>
    <lineage>
        <taxon>Eukaryota</taxon>
        <taxon>Viridiplantae</taxon>
        <taxon>Streptophyta</taxon>
        <taxon>Embryophyta</taxon>
        <taxon>Tracheophyta</taxon>
        <taxon>Spermatophyta</taxon>
        <taxon>Magnoliopsida</taxon>
        <taxon>Proteales</taxon>
        <taxon>Proteaceae</taxon>
        <taxon>Protea</taxon>
    </lineage>
</organism>
<feature type="domain" description="Purple acid phosphatase Fn3-like" evidence="9">
    <location>
        <begin position="33"/>
        <end position="139"/>
    </location>
</feature>
<comment type="similarity">
    <text evidence="1 5">Belongs to the metallophosphoesterase superfamily. Purple acid phosphatase family.</text>
</comment>
<keyword evidence="3" id="KW-0732">Signal</keyword>
<proteinExistence type="inferred from homology"/>
<dbReference type="Proteomes" id="UP001141806">
    <property type="component" value="Unassembled WGS sequence"/>
</dbReference>
<comment type="subunit">
    <text evidence="2">Homodimer.</text>
</comment>
<name>A0A9Q0GZL7_9MAGN</name>
<dbReference type="Pfam" id="PF17808">
    <property type="entry name" value="fn3_PAP"/>
    <property type="match status" value="1"/>
</dbReference>
<protein>
    <recommendedName>
        <fullName evidence="5">Purple acid phosphatase</fullName>
        <ecNumber evidence="5">3.1.3.2</ecNumber>
    </recommendedName>
</protein>
<feature type="domain" description="Purple acid phosphatase C-terminal" evidence="8">
    <location>
        <begin position="358"/>
        <end position="417"/>
    </location>
</feature>
<keyword evidence="11" id="KW-1185">Reference proteome</keyword>
<dbReference type="PANTHER" id="PTHR45778:SF6">
    <property type="entry name" value="INACTIVE PURPLE ACID PHOSPHATASE 24-RELATED"/>
    <property type="match status" value="1"/>
</dbReference>
<reference evidence="10" key="1">
    <citation type="journal article" date="2023" name="Plant J.">
        <title>The genome of the king protea, Protea cynaroides.</title>
        <authorList>
            <person name="Chang J."/>
            <person name="Duong T.A."/>
            <person name="Schoeman C."/>
            <person name="Ma X."/>
            <person name="Roodt D."/>
            <person name="Barker N."/>
            <person name="Li Z."/>
            <person name="Van de Peer Y."/>
            <person name="Mizrachi E."/>
        </authorList>
    </citation>
    <scope>NUCLEOTIDE SEQUENCE</scope>
    <source>
        <tissue evidence="10">Young leaves</tissue>
    </source>
</reference>
<evidence type="ECO:0000259" key="6">
    <source>
        <dbReference type="Pfam" id="PF00149"/>
    </source>
</evidence>
<dbReference type="GO" id="GO:0046872">
    <property type="term" value="F:metal ion binding"/>
    <property type="evidence" value="ECO:0007669"/>
    <property type="project" value="InterPro"/>
</dbReference>
<comment type="catalytic activity">
    <reaction evidence="5">
        <text>a phosphate monoester + H2O = an alcohol + phosphate</text>
        <dbReference type="Rhea" id="RHEA:15017"/>
        <dbReference type="ChEBI" id="CHEBI:15377"/>
        <dbReference type="ChEBI" id="CHEBI:30879"/>
        <dbReference type="ChEBI" id="CHEBI:43474"/>
        <dbReference type="ChEBI" id="CHEBI:67140"/>
        <dbReference type="EC" id="3.1.3.2"/>
    </reaction>
</comment>
<evidence type="ECO:0000256" key="1">
    <source>
        <dbReference type="ARBA" id="ARBA00008723"/>
    </source>
</evidence>
<evidence type="ECO:0000259" key="9">
    <source>
        <dbReference type="Pfam" id="PF17808"/>
    </source>
</evidence>
<dbReference type="SUPFAM" id="SSF49363">
    <property type="entry name" value="Purple acid phosphatase, N-terminal domain"/>
    <property type="match status" value="1"/>
</dbReference>